<dbReference type="EMBL" id="JARSFG010000028">
    <property type="protein sequence ID" value="MEC1180464.1"/>
    <property type="molecule type" value="Genomic_DNA"/>
</dbReference>
<evidence type="ECO:0000313" key="1">
    <source>
        <dbReference type="EMBL" id="MEC1180464.1"/>
    </source>
</evidence>
<reference evidence="1 2" key="1">
    <citation type="submission" date="2023-03" db="EMBL/GenBank/DDBJ databases">
        <title>Bacillus Genome Sequencing.</title>
        <authorList>
            <person name="Dunlap C."/>
        </authorList>
    </citation>
    <scope>NUCLEOTIDE SEQUENCE [LARGE SCALE GENOMIC DNA]</scope>
    <source>
        <strain evidence="1 2">B-59205</strain>
    </source>
</reference>
<organism evidence="1 2">
    <name type="scientific">Metasolibacillus meyeri</name>
    <dbReference type="NCBI Taxonomy" id="1071052"/>
    <lineage>
        <taxon>Bacteria</taxon>
        <taxon>Bacillati</taxon>
        <taxon>Bacillota</taxon>
        <taxon>Bacilli</taxon>
        <taxon>Bacillales</taxon>
        <taxon>Caryophanaceae</taxon>
        <taxon>Metasolibacillus</taxon>
    </lineage>
</organism>
<protein>
    <submittedName>
        <fullName evidence="1">Uncharacterized protein</fullName>
    </submittedName>
</protein>
<sequence length="73" mass="8246">MVKQFPDMNMVDEELLDEEGELEGRLTEYNIGYAMIYTAFAWSVADEAYNIMKKLAKKHGVGFFDVSGKGGVF</sequence>
<dbReference type="RefSeq" id="WP_326125005.1">
    <property type="nucleotide sequence ID" value="NZ_JARSFG010000028.1"/>
</dbReference>
<accession>A0AAW9NWS2</accession>
<keyword evidence="2" id="KW-1185">Reference proteome</keyword>
<proteinExistence type="predicted"/>
<comment type="caution">
    <text evidence="1">The sequence shown here is derived from an EMBL/GenBank/DDBJ whole genome shotgun (WGS) entry which is preliminary data.</text>
</comment>
<dbReference type="Proteomes" id="UP001344888">
    <property type="component" value="Unassembled WGS sequence"/>
</dbReference>
<dbReference type="AlphaFoldDB" id="A0AAW9NWS2"/>
<gene>
    <name evidence="1" type="ORF">P9B03_18360</name>
</gene>
<name>A0AAW9NWS2_9BACL</name>
<evidence type="ECO:0000313" key="2">
    <source>
        <dbReference type="Proteomes" id="UP001344888"/>
    </source>
</evidence>